<dbReference type="GeneID" id="41977256"/>
<protein>
    <recommendedName>
        <fullName evidence="2">tRNA (adenine(58)-N(1))-methyltransferase catalytic subunit TRM61</fullName>
        <ecNumber evidence="1">2.1.1.220</ecNumber>
    </recommendedName>
    <alternativeName>
        <fullName evidence="3">tRNA(m1A58)-methyltransferase subunit TRM61</fullName>
    </alternativeName>
</protein>
<dbReference type="GO" id="GO:0030488">
    <property type="term" value="P:tRNA methylation"/>
    <property type="evidence" value="ECO:0007669"/>
    <property type="project" value="InterPro"/>
</dbReference>
<dbReference type="SUPFAM" id="SSF53335">
    <property type="entry name" value="S-adenosyl-L-methionine-dependent methyltransferases"/>
    <property type="match status" value="1"/>
</dbReference>
<evidence type="ECO:0000313" key="6">
    <source>
        <dbReference type="Proteomes" id="UP000319257"/>
    </source>
</evidence>
<evidence type="ECO:0000313" key="5">
    <source>
        <dbReference type="EMBL" id="TPX08747.1"/>
    </source>
</evidence>
<feature type="compositionally biased region" description="Basic and acidic residues" evidence="4">
    <location>
        <begin position="73"/>
        <end position="83"/>
    </location>
</feature>
<reference evidence="5 6" key="1">
    <citation type="submission" date="2019-06" db="EMBL/GenBank/DDBJ databases">
        <title>Draft genome sequence of the filamentous fungus Phialemoniopsis curvata isolated from diesel fuel.</title>
        <authorList>
            <person name="Varaljay V.A."/>
            <person name="Lyon W.J."/>
            <person name="Crouch A.L."/>
            <person name="Drake C.E."/>
            <person name="Hollomon J.M."/>
            <person name="Nadeau L.J."/>
            <person name="Nunn H.S."/>
            <person name="Stevenson B.S."/>
            <person name="Bojanowski C.L."/>
            <person name="Crookes-Goodson W.J."/>
        </authorList>
    </citation>
    <scope>NUCLEOTIDE SEQUENCE [LARGE SCALE GENOMIC DNA]</scope>
    <source>
        <strain evidence="5 6">D216</strain>
    </source>
</reference>
<evidence type="ECO:0000256" key="1">
    <source>
        <dbReference type="ARBA" id="ARBA00012796"/>
    </source>
</evidence>
<proteinExistence type="predicted"/>
<evidence type="ECO:0000256" key="3">
    <source>
        <dbReference type="ARBA" id="ARBA00033309"/>
    </source>
</evidence>
<dbReference type="GO" id="GO:0031515">
    <property type="term" value="C:tRNA (m1A) methyltransferase complex"/>
    <property type="evidence" value="ECO:0007669"/>
    <property type="project" value="InterPro"/>
</dbReference>
<dbReference type="EC" id="2.1.1.220" evidence="1"/>
<keyword evidence="6" id="KW-1185">Reference proteome</keyword>
<gene>
    <name evidence="5" type="ORF">E0L32_009809</name>
</gene>
<organism evidence="5 6">
    <name type="scientific">Thyridium curvatum</name>
    <dbReference type="NCBI Taxonomy" id="1093900"/>
    <lineage>
        <taxon>Eukaryota</taxon>
        <taxon>Fungi</taxon>
        <taxon>Dikarya</taxon>
        <taxon>Ascomycota</taxon>
        <taxon>Pezizomycotina</taxon>
        <taxon>Sordariomycetes</taxon>
        <taxon>Sordariomycetidae</taxon>
        <taxon>Thyridiales</taxon>
        <taxon>Thyridiaceae</taxon>
        <taxon>Thyridium</taxon>
    </lineage>
</organism>
<dbReference type="InterPro" id="IPR014816">
    <property type="entry name" value="tRNA_MeTrfase_Gcd14"/>
</dbReference>
<dbReference type="InterPro" id="IPR029063">
    <property type="entry name" value="SAM-dependent_MTases_sf"/>
</dbReference>
<dbReference type="STRING" id="1093900.A0A507AN78"/>
<dbReference type="OrthoDB" id="5585464at2759"/>
<dbReference type="InParanoid" id="A0A507AN78"/>
<dbReference type="GO" id="GO:0005739">
    <property type="term" value="C:mitochondrion"/>
    <property type="evidence" value="ECO:0007669"/>
    <property type="project" value="TreeGrafter"/>
</dbReference>
<accession>A0A507AN78</accession>
<dbReference type="PANTHER" id="PTHR12133">
    <property type="entry name" value="TRNA (ADENINE(58)-N(1))-METHYLTRANSFERASE"/>
    <property type="match status" value="1"/>
</dbReference>
<name>A0A507AN78_9PEZI</name>
<sequence>MHATLEHDTVFLEAPYKGGEYRLHRAGPLKADEPVQLKDARRTTLDAAHIIGKSSRDVIKTRKGLGSDPPLDESGKTNTQDHSKIYPADANFIVSLLDINLPVPGEDPDADAQPPFEIFEAGTGMGSLTLHLARAIHGANPPVSPSLRQSLVDAPYQRSNHNIFTSPADPEPSSDPSSTSEPTTTTTTDPSSATLSHHTLDFPTEAQSQAWEAHLSSRRAVIHTLDNRPAHSRSAHKNVRRFRRALYLPDIDFHIGSVQSYLSARLAAAAAAATSAQTSPLSWLEEEEDHPFLAHAILDLPDAWDTAGELAIRCLKPDGLLVVFAAQLTQVVRFAAEAARSGAPVRQERVVELATSTVAGGSGGGEGTLSSNLAGTGGREWDVRLVRGIRKTEAAEEAGGEVVDLQQTPEERLVTVCRPKVGAYTAGGGFVAVFRKLETRSRSWVSGQGRVDAEGVAAVEQKEMEVRRRETE</sequence>
<feature type="region of interest" description="Disordered" evidence="4">
    <location>
        <begin position="59"/>
        <end position="83"/>
    </location>
</feature>
<dbReference type="AlphaFoldDB" id="A0A507AN78"/>
<feature type="compositionally biased region" description="Low complexity" evidence="4">
    <location>
        <begin position="174"/>
        <end position="194"/>
    </location>
</feature>
<dbReference type="EMBL" id="SKBQ01000074">
    <property type="protein sequence ID" value="TPX08747.1"/>
    <property type="molecule type" value="Genomic_DNA"/>
</dbReference>
<feature type="region of interest" description="Disordered" evidence="4">
    <location>
        <begin position="160"/>
        <end position="197"/>
    </location>
</feature>
<dbReference type="RefSeq" id="XP_030990458.1">
    <property type="nucleotide sequence ID" value="XM_031144813.1"/>
</dbReference>
<dbReference type="GO" id="GO:0160107">
    <property type="term" value="F:tRNA (adenine(58)-N1)-methyltransferase activity"/>
    <property type="evidence" value="ECO:0007669"/>
    <property type="project" value="UniProtKB-EC"/>
</dbReference>
<dbReference type="Gene3D" id="3.40.50.150">
    <property type="entry name" value="Vaccinia Virus protein VP39"/>
    <property type="match status" value="1"/>
</dbReference>
<dbReference type="Proteomes" id="UP000319257">
    <property type="component" value="Unassembled WGS sequence"/>
</dbReference>
<dbReference type="PANTHER" id="PTHR12133:SF1">
    <property type="entry name" value="TRNA (ADENINE(58)-N(1))-METHYLTRANSFERASE, MITOCHONDRIAL"/>
    <property type="match status" value="1"/>
</dbReference>
<evidence type="ECO:0000256" key="2">
    <source>
        <dbReference type="ARBA" id="ARBA00015963"/>
    </source>
</evidence>
<comment type="caution">
    <text evidence="5">The sequence shown here is derived from an EMBL/GenBank/DDBJ whole genome shotgun (WGS) entry which is preliminary data.</text>
</comment>
<evidence type="ECO:0000256" key="4">
    <source>
        <dbReference type="SAM" id="MobiDB-lite"/>
    </source>
</evidence>